<dbReference type="GO" id="GO:0005739">
    <property type="term" value="C:mitochondrion"/>
    <property type="evidence" value="ECO:0000318"/>
    <property type="project" value="GO_Central"/>
</dbReference>
<evidence type="ECO:0008006" key="15">
    <source>
        <dbReference type="Google" id="ProtNLM"/>
    </source>
</evidence>
<dbReference type="EMBL" id="GL870946">
    <property type="protein sequence ID" value="EGC40117.1"/>
    <property type="molecule type" value="Genomic_DNA"/>
</dbReference>
<evidence type="ECO:0000256" key="9">
    <source>
        <dbReference type="ARBA" id="ARBA00022989"/>
    </source>
</evidence>
<dbReference type="RefSeq" id="XP_003283307.1">
    <property type="nucleotide sequence ID" value="XM_003283259.1"/>
</dbReference>
<proteinExistence type="inferred from homology"/>
<keyword evidence="9" id="KW-1133">Transmembrane helix</keyword>
<keyword evidence="14" id="KW-1185">Reference proteome</keyword>
<dbReference type="GO" id="GO:0016020">
    <property type="term" value="C:membrane"/>
    <property type="evidence" value="ECO:0007669"/>
    <property type="project" value="UniProtKB-SubCell"/>
</dbReference>
<dbReference type="AlphaFoldDB" id="F0Z7C6"/>
<keyword evidence="10" id="KW-0560">Oxidoreductase</keyword>
<keyword evidence="12" id="KW-0472">Membrane</keyword>
<evidence type="ECO:0000256" key="4">
    <source>
        <dbReference type="ARBA" id="ARBA00022448"/>
    </source>
</evidence>
<evidence type="ECO:0000256" key="1">
    <source>
        <dbReference type="ARBA" id="ARBA00001962"/>
    </source>
</evidence>
<keyword evidence="11" id="KW-0408">Iron</keyword>
<dbReference type="FunFam" id="1.20.1260.140:FF:000004">
    <property type="entry name" value="Mitochondrial alternative oxidase"/>
    <property type="match status" value="1"/>
</dbReference>
<dbReference type="InterPro" id="IPR038659">
    <property type="entry name" value="AOX_sf"/>
</dbReference>
<keyword evidence="5" id="KW-0679">Respiratory chain</keyword>
<accession>F0Z7C6</accession>
<dbReference type="GeneID" id="10509212"/>
<dbReference type="InParanoid" id="F0Z7C6"/>
<dbReference type="Pfam" id="PF01786">
    <property type="entry name" value="AOX"/>
    <property type="match status" value="1"/>
</dbReference>
<dbReference type="PANTHER" id="PTHR31803:SF3">
    <property type="entry name" value="ALTERNATIVE OXIDASE"/>
    <property type="match status" value="1"/>
</dbReference>
<dbReference type="OrthoDB" id="16906at2759"/>
<dbReference type="OMA" id="RISKDYW"/>
<keyword evidence="7" id="KW-0479">Metal-binding</keyword>
<dbReference type="PANTHER" id="PTHR31803">
    <property type="entry name" value="ALTERNATIVE OXIDASE"/>
    <property type="match status" value="1"/>
</dbReference>
<evidence type="ECO:0000256" key="3">
    <source>
        <dbReference type="ARBA" id="ARBA00008388"/>
    </source>
</evidence>
<evidence type="ECO:0000256" key="12">
    <source>
        <dbReference type="ARBA" id="ARBA00023136"/>
    </source>
</evidence>
<dbReference type="FunCoup" id="F0Z7C6">
    <property type="interactions" value="76"/>
</dbReference>
<evidence type="ECO:0000256" key="2">
    <source>
        <dbReference type="ARBA" id="ARBA00004370"/>
    </source>
</evidence>
<organism evidence="13 14">
    <name type="scientific">Dictyostelium purpureum</name>
    <name type="common">Slime mold</name>
    <dbReference type="NCBI Taxonomy" id="5786"/>
    <lineage>
        <taxon>Eukaryota</taxon>
        <taxon>Amoebozoa</taxon>
        <taxon>Evosea</taxon>
        <taxon>Eumycetozoa</taxon>
        <taxon>Dictyostelia</taxon>
        <taxon>Dictyosteliales</taxon>
        <taxon>Dictyosteliaceae</taxon>
        <taxon>Dictyostelium</taxon>
    </lineage>
</organism>
<keyword evidence="6" id="KW-0812">Transmembrane</keyword>
<keyword evidence="8" id="KW-0249">Electron transport</keyword>
<reference evidence="14" key="1">
    <citation type="journal article" date="2011" name="Genome Biol.">
        <title>Comparative genomics of the social amoebae Dictyostelium discoideum and Dictyostelium purpureum.</title>
        <authorList>
            <consortium name="US DOE Joint Genome Institute (JGI-PGF)"/>
            <person name="Sucgang R."/>
            <person name="Kuo A."/>
            <person name="Tian X."/>
            <person name="Salerno W."/>
            <person name="Parikh A."/>
            <person name="Feasley C.L."/>
            <person name="Dalin E."/>
            <person name="Tu H."/>
            <person name="Huang E."/>
            <person name="Barry K."/>
            <person name="Lindquist E."/>
            <person name="Shapiro H."/>
            <person name="Bruce D."/>
            <person name="Schmutz J."/>
            <person name="Salamov A."/>
            <person name="Fey P."/>
            <person name="Gaudet P."/>
            <person name="Anjard C."/>
            <person name="Babu M.M."/>
            <person name="Basu S."/>
            <person name="Bushmanova Y."/>
            <person name="van der Wel H."/>
            <person name="Katoh-Kurasawa M."/>
            <person name="Dinh C."/>
            <person name="Coutinho P.M."/>
            <person name="Saito T."/>
            <person name="Elias M."/>
            <person name="Schaap P."/>
            <person name="Kay R.R."/>
            <person name="Henrissat B."/>
            <person name="Eichinger L."/>
            <person name="Rivero F."/>
            <person name="Putnam N.H."/>
            <person name="West C.M."/>
            <person name="Loomis W.F."/>
            <person name="Chisholm R.L."/>
            <person name="Shaulsky G."/>
            <person name="Strassmann J.E."/>
            <person name="Queller D.C."/>
            <person name="Kuspa A."/>
            <person name="Grigoriev I.V."/>
        </authorList>
    </citation>
    <scope>NUCLEOTIDE SEQUENCE [LARGE SCALE GENOMIC DNA]</scope>
    <source>
        <strain evidence="14">QSDP1</strain>
    </source>
</reference>
<dbReference type="GO" id="GO:0009916">
    <property type="term" value="F:alternative oxidase activity"/>
    <property type="evidence" value="ECO:0000318"/>
    <property type="project" value="GO_Central"/>
</dbReference>
<comment type="similarity">
    <text evidence="3">Belongs to the alternative oxidase family.</text>
</comment>
<keyword evidence="4" id="KW-0813">Transport</keyword>
<sequence>MYKNLITKNNLFLTKNKSFTSTLVSASLPHSFIGGQVRDFSITKKEKKQTPQYHRNSTLYTHTPREALANIEKNFVFPTPYEPKTIGDHFAKNTVQLLRKVSNLFFREKYIHYAIVLETIASVPGLCGGAMLHLRALRTMESNNWIKALMDESENERIHLMSFIELTKPTLIERTMVAAAQAVFWNLYLVGYAISPKIMHRVVGYLEHEAVKTYTNFLADIDAGKVENIPASKLAIEYWGLPADATLRDMILVIREDEMDHRLVNHEISNKIALDNNDPIIIENKHHHTIVVNPVGKDIIEKGNGQAAKVSEKIVPTSEI</sequence>
<dbReference type="InterPro" id="IPR002680">
    <property type="entry name" value="AOX"/>
</dbReference>
<dbReference type="eggNOG" id="ENOG502QSB5">
    <property type="taxonomic scope" value="Eukaryota"/>
</dbReference>
<name>F0Z7C6_DICPU</name>
<dbReference type="VEuPathDB" id="AmoebaDB:DICPUDRAFT_44721"/>
<dbReference type="GO" id="GO:0010230">
    <property type="term" value="P:alternative respiration"/>
    <property type="evidence" value="ECO:0000318"/>
    <property type="project" value="GO_Central"/>
</dbReference>
<evidence type="ECO:0000256" key="5">
    <source>
        <dbReference type="ARBA" id="ARBA00022660"/>
    </source>
</evidence>
<dbReference type="Gene3D" id="1.20.1260.140">
    <property type="entry name" value="Alternative oxidase"/>
    <property type="match status" value="1"/>
</dbReference>
<dbReference type="KEGG" id="dpp:DICPUDRAFT_44721"/>
<evidence type="ECO:0000313" key="14">
    <source>
        <dbReference type="Proteomes" id="UP000001064"/>
    </source>
</evidence>
<protein>
    <recommendedName>
        <fullName evidence="15">Alternative oxidase</fullName>
    </recommendedName>
</protein>
<dbReference type="GO" id="GO:0046872">
    <property type="term" value="F:metal ion binding"/>
    <property type="evidence" value="ECO:0007669"/>
    <property type="project" value="UniProtKB-KW"/>
</dbReference>
<comment type="subcellular location">
    <subcellularLocation>
        <location evidence="2">Membrane</location>
    </subcellularLocation>
</comment>
<dbReference type="STRING" id="5786.F0Z7C6"/>
<dbReference type="Proteomes" id="UP000001064">
    <property type="component" value="Unassembled WGS sequence"/>
</dbReference>
<gene>
    <name evidence="13" type="ORF">DICPUDRAFT_44721</name>
</gene>
<evidence type="ECO:0000256" key="8">
    <source>
        <dbReference type="ARBA" id="ARBA00022982"/>
    </source>
</evidence>
<evidence type="ECO:0000256" key="10">
    <source>
        <dbReference type="ARBA" id="ARBA00023002"/>
    </source>
</evidence>
<evidence type="ECO:0000256" key="7">
    <source>
        <dbReference type="ARBA" id="ARBA00022723"/>
    </source>
</evidence>
<comment type="cofactor">
    <cofactor evidence="1">
        <name>Fe cation</name>
        <dbReference type="ChEBI" id="CHEBI:24875"/>
    </cofactor>
</comment>
<evidence type="ECO:0000256" key="11">
    <source>
        <dbReference type="ARBA" id="ARBA00023004"/>
    </source>
</evidence>
<evidence type="ECO:0000256" key="6">
    <source>
        <dbReference type="ARBA" id="ARBA00022692"/>
    </source>
</evidence>
<evidence type="ECO:0000313" key="13">
    <source>
        <dbReference type="EMBL" id="EGC40117.1"/>
    </source>
</evidence>